<comment type="caution">
    <text evidence="2">The sequence shown here is derived from an EMBL/GenBank/DDBJ whole genome shotgun (WGS) entry which is preliminary data.</text>
</comment>
<feature type="region of interest" description="Disordered" evidence="1">
    <location>
        <begin position="306"/>
        <end position="328"/>
    </location>
</feature>
<feature type="compositionally biased region" description="Low complexity" evidence="1">
    <location>
        <begin position="306"/>
        <end position="318"/>
    </location>
</feature>
<protein>
    <submittedName>
        <fullName evidence="2">Uncharacterized protein</fullName>
    </submittedName>
</protein>
<feature type="compositionally biased region" description="Basic and acidic residues" evidence="1">
    <location>
        <begin position="199"/>
        <end position="208"/>
    </location>
</feature>
<name>A0AAD5UTU6_9APHY</name>
<organism evidence="2 3">
    <name type="scientific">Meripilus lineatus</name>
    <dbReference type="NCBI Taxonomy" id="2056292"/>
    <lineage>
        <taxon>Eukaryota</taxon>
        <taxon>Fungi</taxon>
        <taxon>Dikarya</taxon>
        <taxon>Basidiomycota</taxon>
        <taxon>Agaricomycotina</taxon>
        <taxon>Agaricomycetes</taxon>
        <taxon>Polyporales</taxon>
        <taxon>Meripilaceae</taxon>
        <taxon>Meripilus</taxon>
    </lineage>
</organism>
<accession>A0AAD5UTU6</accession>
<evidence type="ECO:0000313" key="3">
    <source>
        <dbReference type="Proteomes" id="UP001212997"/>
    </source>
</evidence>
<dbReference type="EMBL" id="JANAWD010000579">
    <property type="protein sequence ID" value="KAJ3477611.1"/>
    <property type="molecule type" value="Genomic_DNA"/>
</dbReference>
<proteinExistence type="predicted"/>
<sequence length="328" mass="34387">MPLPSINSHPLALDLPRALGFVPTFEQAISLRPPPKTQYPSPIDPPDSSSHTNPDPHEIPTGSPRTPKHSQSSVLSSPSPPIPSAVAYATSNPGSQIFTAAAASLTPSQPSADSPPPSSTVSCTTCSVKIVPTTSSFSVASALADAGSSIPSLSASATQSILSSILSASNTRSDKFSMLMFRTCWLQSDAKSSPRKSSLKIDDSEKNDSGVTGRIDEVVNPPAGAGYSVPSRLEATTESLTTRPSDHNSHRQTTSTSISSSADVFRDPSSGLPYLWAPVQNNNPPSTPSISSSEIPWQLSVVHVHSNSSQESWSSSEELTPLYSPVVL</sequence>
<reference evidence="2" key="1">
    <citation type="submission" date="2022-07" db="EMBL/GenBank/DDBJ databases">
        <title>Genome Sequence of Physisporinus lineatus.</title>
        <authorList>
            <person name="Buettner E."/>
        </authorList>
    </citation>
    <scope>NUCLEOTIDE SEQUENCE</scope>
    <source>
        <strain evidence="2">VT162</strain>
    </source>
</reference>
<gene>
    <name evidence="2" type="ORF">NLI96_g10345</name>
</gene>
<dbReference type="Proteomes" id="UP001212997">
    <property type="component" value="Unassembled WGS sequence"/>
</dbReference>
<dbReference type="AlphaFoldDB" id="A0AAD5UTU6"/>
<evidence type="ECO:0000313" key="2">
    <source>
        <dbReference type="EMBL" id="KAJ3477611.1"/>
    </source>
</evidence>
<keyword evidence="3" id="KW-1185">Reference proteome</keyword>
<evidence type="ECO:0000256" key="1">
    <source>
        <dbReference type="SAM" id="MobiDB-lite"/>
    </source>
</evidence>
<feature type="compositionally biased region" description="Polar residues" evidence="1">
    <location>
        <begin position="251"/>
        <end position="262"/>
    </location>
</feature>
<feature type="region of interest" description="Disordered" evidence="1">
    <location>
        <begin position="193"/>
        <end position="265"/>
    </location>
</feature>
<feature type="compositionally biased region" description="Polar residues" evidence="1">
    <location>
        <begin position="234"/>
        <end position="243"/>
    </location>
</feature>
<feature type="compositionally biased region" description="Pro residues" evidence="1">
    <location>
        <begin position="32"/>
        <end position="45"/>
    </location>
</feature>
<feature type="region of interest" description="Disordered" evidence="1">
    <location>
        <begin position="29"/>
        <end position="88"/>
    </location>
</feature>